<sequence length="41" mass="4691">MAGTTVRLIVLKSAPISLQRLLNLRSTNYILSCFYYIAMRV</sequence>
<organism evidence="1">
    <name type="scientific">Rhizophora mucronata</name>
    <name type="common">Asiatic mangrove</name>
    <dbReference type="NCBI Taxonomy" id="61149"/>
    <lineage>
        <taxon>Eukaryota</taxon>
        <taxon>Viridiplantae</taxon>
        <taxon>Streptophyta</taxon>
        <taxon>Embryophyta</taxon>
        <taxon>Tracheophyta</taxon>
        <taxon>Spermatophyta</taxon>
        <taxon>Magnoliopsida</taxon>
        <taxon>eudicotyledons</taxon>
        <taxon>Gunneridae</taxon>
        <taxon>Pentapetalae</taxon>
        <taxon>rosids</taxon>
        <taxon>fabids</taxon>
        <taxon>Malpighiales</taxon>
        <taxon>Rhizophoraceae</taxon>
        <taxon>Rhizophora</taxon>
    </lineage>
</organism>
<accession>A0A2P2II04</accession>
<proteinExistence type="predicted"/>
<protein>
    <submittedName>
        <fullName evidence="1">Uncharacterized protein</fullName>
    </submittedName>
</protein>
<dbReference type="AlphaFoldDB" id="A0A2P2II04"/>
<name>A0A2P2II04_RHIMU</name>
<evidence type="ECO:0000313" key="1">
    <source>
        <dbReference type="EMBL" id="MBW80797.1"/>
    </source>
</evidence>
<dbReference type="EMBL" id="GGEC01000314">
    <property type="protein sequence ID" value="MBW80797.1"/>
    <property type="molecule type" value="Transcribed_RNA"/>
</dbReference>
<reference evidence="1" key="1">
    <citation type="submission" date="2018-02" db="EMBL/GenBank/DDBJ databases">
        <title>Rhizophora mucronata_Transcriptome.</title>
        <authorList>
            <person name="Meera S.P."/>
            <person name="Sreeshan A."/>
            <person name="Augustine A."/>
        </authorList>
    </citation>
    <scope>NUCLEOTIDE SEQUENCE</scope>
    <source>
        <tissue evidence="1">Leaf</tissue>
    </source>
</reference>